<dbReference type="PIRSF" id="PIRSF021700">
    <property type="entry name" value="3_dmu_93_MTrfase"/>
    <property type="match status" value="1"/>
</dbReference>
<dbReference type="InterPro" id="IPR029068">
    <property type="entry name" value="Glyas_Bleomycin-R_OHBP_Dase"/>
</dbReference>
<dbReference type="RefSeq" id="WP_126270051.1">
    <property type="nucleotide sequence ID" value="NZ_CP034463.1"/>
</dbReference>
<dbReference type="Gene3D" id="3.10.180.10">
    <property type="entry name" value="2,3-Dihydroxybiphenyl 1,2-Dioxygenase, domain 1"/>
    <property type="match status" value="1"/>
</dbReference>
<dbReference type="EMBL" id="CP034463">
    <property type="protein sequence ID" value="AZP15674.1"/>
    <property type="molecule type" value="Genomic_DNA"/>
</dbReference>
<keyword evidence="3" id="KW-1185">Reference proteome</keyword>
<evidence type="ECO:0000313" key="3">
    <source>
        <dbReference type="Proteomes" id="UP000280197"/>
    </source>
</evidence>
<dbReference type="SUPFAM" id="SSF54593">
    <property type="entry name" value="Glyoxalase/Bleomycin resistance protein/Dihydroxybiphenyl dioxygenase"/>
    <property type="match status" value="1"/>
</dbReference>
<accession>A0A3Q9BVX8</accession>
<reference evidence="2 3" key="1">
    <citation type="submission" date="2018-12" db="EMBL/GenBank/DDBJ databases">
        <authorList>
            <person name="Li K."/>
        </authorList>
    </citation>
    <scope>NUCLEOTIDE SEQUENCE [LARGE SCALE GENOMIC DNA]</scope>
    <source>
        <strain evidence="3">CR22</strain>
    </source>
</reference>
<proteinExistence type="predicted"/>
<dbReference type="KEGG" id="saqu:EJC51_05880"/>
<evidence type="ECO:0000313" key="2">
    <source>
        <dbReference type="EMBL" id="AZP15674.1"/>
    </source>
</evidence>
<feature type="domain" description="PhnB-like" evidence="1">
    <location>
        <begin position="6"/>
        <end position="119"/>
    </location>
</feature>
<dbReference type="InterPro" id="IPR028973">
    <property type="entry name" value="PhnB-like"/>
</dbReference>
<dbReference type="Proteomes" id="UP000280197">
    <property type="component" value="Chromosome"/>
</dbReference>
<dbReference type="PANTHER" id="PTHR33990">
    <property type="entry name" value="PROTEIN YJDN-RELATED"/>
    <property type="match status" value="1"/>
</dbReference>
<organism evidence="2 3">
    <name type="scientific">Streptomyces aquilus</name>
    <dbReference type="NCBI Taxonomy" id="2548456"/>
    <lineage>
        <taxon>Bacteria</taxon>
        <taxon>Bacillati</taxon>
        <taxon>Actinomycetota</taxon>
        <taxon>Actinomycetes</taxon>
        <taxon>Kitasatosporales</taxon>
        <taxon>Streptomycetaceae</taxon>
        <taxon>Streptomyces</taxon>
    </lineage>
</organism>
<dbReference type="CDD" id="cd06588">
    <property type="entry name" value="PhnB_like"/>
    <property type="match status" value="1"/>
</dbReference>
<protein>
    <submittedName>
        <fullName evidence="2">VOC family protein</fullName>
    </submittedName>
</protein>
<dbReference type="InterPro" id="IPR009725">
    <property type="entry name" value="3_dmu_93_MTrfase"/>
</dbReference>
<name>A0A3Q9BVX8_9ACTN</name>
<evidence type="ECO:0000259" key="1">
    <source>
        <dbReference type="Pfam" id="PF06983"/>
    </source>
</evidence>
<gene>
    <name evidence="2" type="ORF">EJC51_05880</name>
</gene>
<dbReference type="Pfam" id="PF06983">
    <property type="entry name" value="3-dmu-9_3-mt"/>
    <property type="match status" value="1"/>
</dbReference>
<sequence>MATDGFTTCLWFDGNAEEAAHHYVSIFKNSSIGSVARVNEGGIGEPGSVMAVDFTANGHKFVALNGGPQFKFTEAISFQLFCESQEEIDYYWAKLTENGGEPGPCGWLKDKYGVSWQVIPDNLIAMVSDPDPEKAVRVTKAFMAMSKFDKAELERVYAGE</sequence>
<dbReference type="PANTHER" id="PTHR33990:SF2">
    <property type="entry name" value="PHNB-LIKE DOMAIN-CONTAINING PROTEIN"/>
    <property type="match status" value="1"/>
</dbReference>
<dbReference type="AlphaFoldDB" id="A0A3Q9BVX8"/>